<keyword evidence="2" id="KW-1185">Reference proteome</keyword>
<dbReference type="Proteomes" id="UP001276150">
    <property type="component" value="Unassembled WGS sequence"/>
</dbReference>
<comment type="caution">
    <text evidence="1">The sequence shown here is derived from an EMBL/GenBank/DDBJ whole genome shotgun (WGS) entry which is preliminary data.</text>
</comment>
<organism evidence="1 2">
    <name type="scientific">Deinococcus arenicola</name>
    <dbReference type="NCBI Taxonomy" id="2994950"/>
    <lineage>
        <taxon>Bacteria</taxon>
        <taxon>Thermotogati</taxon>
        <taxon>Deinococcota</taxon>
        <taxon>Deinococci</taxon>
        <taxon>Deinococcales</taxon>
        <taxon>Deinococcaceae</taxon>
        <taxon>Deinococcus</taxon>
    </lineage>
</organism>
<reference evidence="1 2" key="1">
    <citation type="submission" date="2022-11" db="EMBL/GenBank/DDBJ databases">
        <title>Deinococcus ZS9-10, Low Temperature and Draught-tolerating, UV-resistant Bacteria from Continental Antarctica.</title>
        <authorList>
            <person name="Cheng L."/>
        </authorList>
    </citation>
    <scope>NUCLEOTIDE SEQUENCE [LARGE SCALE GENOMIC DNA]</scope>
    <source>
        <strain evidence="1 2">ZS9-10</strain>
    </source>
</reference>
<evidence type="ECO:0000313" key="2">
    <source>
        <dbReference type="Proteomes" id="UP001276150"/>
    </source>
</evidence>
<gene>
    <name evidence="1" type="ORF">ORD21_05020</name>
</gene>
<sequence>MSCCISQSFTKRLGEPEDIAGAVLYFAAPVSGWVSGQTLFVNGGGVQTLE</sequence>
<name>A0ABU4DNE3_9DEIO</name>
<dbReference type="InterPro" id="IPR036291">
    <property type="entry name" value="NAD(P)-bd_dom_sf"/>
</dbReference>
<dbReference type="SUPFAM" id="SSF51735">
    <property type="entry name" value="NAD(P)-binding Rossmann-fold domains"/>
    <property type="match status" value="1"/>
</dbReference>
<evidence type="ECO:0000313" key="1">
    <source>
        <dbReference type="EMBL" id="MDV6373958.1"/>
    </source>
</evidence>
<protein>
    <submittedName>
        <fullName evidence="1">SDR family oxidoreductase</fullName>
    </submittedName>
</protein>
<dbReference type="EMBL" id="JAPMIV010000006">
    <property type="protein sequence ID" value="MDV6373958.1"/>
    <property type="molecule type" value="Genomic_DNA"/>
</dbReference>
<proteinExistence type="predicted"/>
<dbReference type="RefSeq" id="WP_317639277.1">
    <property type="nucleotide sequence ID" value="NZ_JAPMIV010000006.1"/>
</dbReference>
<dbReference type="Pfam" id="PF13561">
    <property type="entry name" value="adh_short_C2"/>
    <property type="match status" value="1"/>
</dbReference>
<accession>A0ABU4DNE3</accession>
<dbReference type="InterPro" id="IPR002347">
    <property type="entry name" value="SDR_fam"/>
</dbReference>
<dbReference type="Gene3D" id="3.40.50.720">
    <property type="entry name" value="NAD(P)-binding Rossmann-like Domain"/>
    <property type="match status" value="1"/>
</dbReference>